<organism evidence="2 3">
    <name type="scientific">Quillaja saponaria</name>
    <name type="common">Soap bark tree</name>
    <dbReference type="NCBI Taxonomy" id="32244"/>
    <lineage>
        <taxon>Eukaryota</taxon>
        <taxon>Viridiplantae</taxon>
        <taxon>Streptophyta</taxon>
        <taxon>Embryophyta</taxon>
        <taxon>Tracheophyta</taxon>
        <taxon>Spermatophyta</taxon>
        <taxon>Magnoliopsida</taxon>
        <taxon>eudicotyledons</taxon>
        <taxon>Gunneridae</taxon>
        <taxon>Pentapetalae</taxon>
        <taxon>rosids</taxon>
        <taxon>fabids</taxon>
        <taxon>Fabales</taxon>
        <taxon>Quillajaceae</taxon>
        <taxon>Quillaja</taxon>
    </lineage>
</organism>
<evidence type="ECO:0000313" key="3">
    <source>
        <dbReference type="Proteomes" id="UP001163823"/>
    </source>
</evidence>
<evidence type="ECO:0000259" key="1">
    <source>
        <dbReference type="Pfam" id="PF07990"/>
    </source>
</evidence>
<dbReference type="Proteomes" id="UP001163823">
    <property type="component" value="Chromosome 3"/>
</dbReference>
<sequence>MISGLGPRRKSFADILQFFRKDLSNLLPYLAALLAIPEEPNIHHQSINGSSMDYGGHVSGAYPVKMKLNAGINNHIDTASNAHGDGQYLNNLLKQVGCNLNSPLADPCFLHHLQKTSDYSMHAMASPSDPSQLRNFSGASHGELEGPQKAYLEALLVQQKLLHLGKSGSFNYGFHGNHRYGPVSSYSGSQMENSALPSLGSGKSSV</sequence>
<dbReference type="Pfam" id="PF07990">
    <property type="entry name" value="NABP"/>
    <property type="match status" value="1"/>
</dbReference>
<keyword evidence="3" id="KW-1185">Reference proteome</keyword>
<reference evidence="2" key="1">
    <citation type="journal article" date="2023" name="Science">
        <title>Elucidation of the pathway for biosynthesis of saponin adjuvants from the soapbark tree.</title>
        <authorList>
            <person name="Reed J."/>
            <person name="Orme A."/>
            <person name="El-Demerdash A."/>
            <person name="Owen C."/>
            <person name="Martin L.B.B."/>
            <person name="Misra R.C."/>
            <person name="Kikuchi S."/>
            <person name="Rejzek M."/>
            <person name="Martin A.C."/>
            <person name="Harkess A."/>
            <person name="Leebens-Mack J."/>
            <person name="Louveau T."/>
            <person name="Stephenson M.J."/>
            <person name="Osbourn A."/>
        </authorList>
    </citation>
    <scope>NUCLEOTIDE SEQUENCE</scope>
    <source>
        <strain evidence="2">S10</strain>
    </source>
</reference>
<evidence type="ECO:0000313" key="2">
    <source>
        <dbReference type="EMBL" id="KAJ7975037.1"/>
    </source>
</evidence>
<dbReference type="AlphaFoldDB" id="A0AAD7VGJ5"/>
<dbReference type="KEGG" id="qsa:O6P43_005013"/>
<gene>
    <name evidence="2" type="ORF">O6P43_005013</name>
</gene>
<dbReference type="EMBL" id="JARAOO010000003">
    <property type="protein sequence ID" value="KAJ7975037.1"/>
    <property type="molecule type" value="Genomic_DNA"/>
</dbReference>
<accession>A0AAD7VGJ5</accession>
<feature type="domain" description="Nucleic acid binding NABP" evidence="1">
    <location>
        <begin position="40"/>
        <end position="203"/>
    </location>
</feature>
<name>A0AAD7VGJ5_QUISA</name>
<comment type="caution">
    <text evidence="2">The sequence shown here is derived from an EMBL/GenBank/DDBJ whole genome shotgun (WGS) entry which is preliminary data.</text>
</comment>
<proteinExistence type="predicted"/>
<dbReference type="InterPro" id="IPR012940">
    <property type="entry name" value="NABP"/>
</dbReference>
<protein>
    <submittedName>
        <fullName evidence="2">Pumilio</fullName>
    </submittedName>
</protein>